<keyword evidence="2" id="KW-1185">Reference proteome</keyword>
<name>A0ACC2IRE5_9PEZI</name>
<protein>
    <submittedName>
        <fullName evidence="1">Uncharacterized protein</fullName>
    </submittedName>
</protein>
<dbReference type="EMBL" id="JAPESX010001063">
    <property type="protein sequence ID" value="KAJ8117801.1"/>
    <property type="molecule type" value="Genomic_DNA"/>
</dbReference>
<sequence length="177" mass="20000">MSPLRTSLDGGFARIRSKSDLDTATRAEHLRAARKKFEIKERIKDEKYAREEIKRREREENKRAHELEKKLAAEYKEQLAARARQEAAELEEAFQRGKHNRKISVASSGRPSLSVPRPSLTIGRPSTSRKNTLGQMGESEKFMASSYDSTDPLNAPAYGRDGRCGPPIHSPQTQEHG</sequence>
<evidence type="ECO:0000313" key="2">
    <source>
        <dbReference type="Proteomes" id="UP001153334"/>
    </source>
</evidence>
<accession>A0ACC2IRE5</accession>
<dbReference type="Proteomes" id="UP001153334">
    <property type="component" value="Unassembled WGS sequence"/>
</dbReference>
<comment type="caution">
    <text evidence="1">The sequence shown here is derived from an EMBL/GenBank/DDBJ whole genome shotgun (WGS) entry which is preliminary data.</text>
</comment>
<organism evidence="1 2">
    <name type="scientific">Nemania bipapillata</name>
    <dbReference type="NCBI Taxonomy" id="110536"/>
    <lineage>
        <taxon>Eukaryota</taxon>
        <taxon>Fungi</taxon>
        <taxon>Dikarya</taxon>
        <taxon>Ascomycota</taxon>
        <taxon>Pezizomycotina</taxon>
        <taxon>Sordariomycetes</taxon>
        <taxon>Xylariomycetidae</taxon>
        <taxon>Xylariales</taxon>
        <taxon>Xylariaceae</taxon>
        <taxon>Nemania</taxon>
    </lineage>
</organism>
<reference evidence="1" key="1">
    <citation type="submission" date="2022-11" db="EMBL/GenBank/DDBJ databases">
        <title>Genome Sequence of Nemania bipapillata.</title>
        <authorList>
            <person name="Buettner E."/>
        </authorList>
    </citation>
    <scope>NUCLEOTIDE SEQUENCE</scope>
    <source>
        <strain evidence="1">CP14</strain>
    </source>
</reference>
<proteinExistence type="predicted"/>
<evidence type="ECO:0000313" key="1">
    <source>
        <dbReference type="EMBL" id="KAJ8117801.1"/>
    </source>
</evidence>
<gene>
    <name evidence="1" type="ORF">ONZ43_g4117</name>
</gene>